<dbReference type="HOGENOM" id="CLU_1038522_0_0_1"/>
<keyword evidence="2" id="KW-1185">Reference proteome</keyword>
<dbReference type="EMBL" id="KL197727">
    <property type="protein sequence ID" value="KDQ54806.1"/>
    <property type="molecule type" value="Genomic_DNA"/>
</dbReference>
<protein>
    <submittedName>
        <fullName evidence="1">Uncharacterized protein</fullName>
    </submittedName>
</protein>
<organism evidence="1 2">
    <name type="scientific">Jaapia argillacea MUCL 33604</name>
    <dbReference type="NCBI Taxonomy" id="933084"/>
    <lineage>
        <taxon>Eukaryota</taxon>
        <taxon>Fungi</taxon>
        <taxon>Dikarya</taxon>
        <taxon>Basidiomycota</taxon>
        <taxon>Agaricomycotina</taxon>
        <taxon>Agaricomycetes</taxon>
        <taxon>Agaricomycetidae</taxon>
        <taxon>Jaapiales</taxon>
        <taxon>Jaapiaceae</taxon>
        <taxon>Jaapia</taxon>
    </lineage>
</organism>
<evidence type="ECO:0000313" key="1">
    <source>
        <dbReference type="EMBL" id="KDQ54806.1"/>
    </source>
</evidence>
<dbReference type="AlphaFoldDB" id="A0A067PWU2"/>
<dbReference type="STRING" id="933084.A0A067PWU2"/>
<dbReference type="Proteomes" id="UP000027265">
    <property type="component" value="Unassembled WGS sequence"/>
</dbReference>
<dbReference type="InParanoid" id="A0A067PWU2"/>
<sequence>MLSARLTTTLVISSPFAGLAGYYWYQTKYDGLSFHRSAPKVFLESPVYQRVINPNHNQSVSEGLSIKIRASQLKESLNHREEKGGREDDEKIVMALFRGFWSGWIFTMERHLANRFLYDTKLDQGVLHQVALEKHGDALGEFPPPRLLDYKTLPDAFPVVGTVLWNLFTVTDFGKIVSKDDGDRDTITTYIDSAWKLTPNLAGCFRFALSRKAIPQGDDEELMFSLSSQFSDPLQKTLDVPFGTMTFHLVYERLLFGDALRNVVDCKR</sequence>
<reference evidence="2" key="1">
    <citation type="journal article" date="2014" name="Proc. Natl. Acad. Sci. U.S.A.">
        <title>Extensive sampling of basidiomycete genomes demonstrates inadequacy of the white-rot/brown-rot paradigm for wood decay fungi.</title>
        <authorList>
            <person name="Riley R."/>
            <person name="Salamov A.A."/>
            <person name="Brown D.W."/>
            <person name="Nagy L.G."/>
            <person name="Floudas D."/>
            <person name="Held B.W."/>
            <person name="Levasseur A."/>
            <person name="Lombard V."/>
            <person name="Morin E."/>
            <person name="Otillar R."/>
            <person name="Lindquist E.A."/>
            <person name="Sun H."/>
            <person name="LaButti K.M."/>
            <person name="Schmutz J."/>
            <person name="Jabbour D."/>
            <person name="Luo H."/>
            <person name="Baker S.E."/>
            <person name="Pisabarro A.G."/>
            <person name="Walton J.D."/>
            <person name="Blanchette R.A."/>
            <person name="Henrissat B."/>
            <person name="Martin F."/>
            <person name="Cullen D."/>
            <person name="Hibbett D.S."/>
            <person name="Grigoriev I.V."/>
        </authorList>
    </citation>
    <scope>NUCLEOTIDE SEQUENCE [LARGE SCALE GENOMIC DNA]</scope>
    <source>
        <strain evidence="2">MUCL 33604</strain>
    </source>
</reference>
<gene>
    <name evidence="1" type="ORF">JAAARDRAFT_60267</name>
</gene>
<evidence type="ECO:0000313" key="2">
    <source>
        <dbReference type="Proteomes" id="UP000027265"/>
    </source>
</evidence>
<accession>A0A067PWU2</accession>
<name>A0A067PWU2_9AGAM</name>
<proteinExistence type="predicted"/>